<sequence length="216" mass="23626">MTATAQSTCLGWLFCNVVEENSNNIQSAFHMDSLIVPTTPETHFFRSGNATTEIWEVILVASCPIIFIVFLCLCVVCLVVRSYERPVLPSVQALRASASSSSQIASILRQLPPPPKYDIAVTSVDAPPPFYSDIGKEIAPGFRTTPSGARPMSMNRQFQNQHHLSTPTVQPLNIQYLYPPRYEATLPSSECKQAPRVEHVVVEIGGDATTNSTSSA</sequence>
<name>U4PRX0_CAEEL</name>
<organism evidence="2 3">
    <name type="scientific">Caenorhabditis elegans</name>
    <dbReference type="NCBI Taxonomy" id="6239"/>
    <lineage>
        <taxon>Eukaryota</taxon>
        <taxon>Metazoa</taxon>
        <taxon>Ecdysozoa</taxon>
        <taxon>Nematoda</taxon>
        <taxon>Chromadorea</taxon>
        <taxon>Rhabditida</taxon>
        <taxon>Rhabditina</taxon>
        <taxon>Rhabditomorpha</taxon>
        <taxon>Rhabditoidea</taxon>
        <taxon>Rhabditidae</taxon>
        <taxon>Peloderinae</taxon>
        <taxon>Caenorhabditis</taxon>
    </lineage>
</organism>
<dbReference type="HOGENOM" id="CLU_1410041_0_0_1"/>
<dbReference type="WormBase" id="C50A2.3b">
    <property type="protein sequence ID" value="CE48713"/>
    <property type="gene ID" value="WBGene00016797"/>
</dbReference>
<keyword evidence="1" id="KW-0812">Transmembrane</keyword>
<dbReference type="eggNOG" id="ENOG502TI8S">
    <property type="taxonomic scope" value="Eukaryota"/>
</dbReference>
<evidence type="ECO:0000313" key="4">
    <source>
        <dbReference type="WormBase" id="C50A2.3b"/>
    </source>
</evidence>
<dbReference type="RefSeq" id="NP_001294535.1">
    <property type="nucleotide sequence ID" value="NM_001307606.3"/>
</dbReference>
<keyword evidence="1" id="KW-1133">Transmembrane helix</keyword>
<dbReference type="GeneID" id="183630"/>
<keyword evidence="3" id="KW-1185">Reference proteome</keyword>
<dbReference type="AGR" id="WB:WBGene00016797"/>
<dbReference type="InParanoid" id="U4PRX0"/>
<dbReference type="ExpressionAtlas" id="U4PRX0">
    <property type="expression patterns" value="baseline and differential"/>
</dbReference>
<dbReference type="SMR" id="U4PRX0"/>
<reference evidence="2 3" key="1">
    <citation type="journal article" date="1998" name="Science">
        <title>Genome sequence of the nematode C. elegans: a platform for investigating biology.</title>
        <authorList>
            <consortium name="The C. elegans sequencing consortium"/>
            <person name="Sulson J.E."/>
            <person name="Waterston R."/>
        </authorList>
    </citation>
    <scope>NUCLEOTIDE SEQUENCE [LARGE SCALE GENOMIC DNA]</scope>
    <source>
        <strain evidence="2 3">Bristol N2</strain>
    </source>
</reference>
<dbReference type="Proteomes" id="UP000001940">
    <property type="component" value="Chromosome IV"/>
</dbReference>
<dbReference type="OMA" id="ASCPIIF"/>
<gene>
    <name evidence="2 4" type="ORF">C50A2.3</name>
    <name evidence="2" type="ORF">CELE_C50A2.3</name>
</gene>
<dbReference type="OrthoDB" id="5816130at2759"/>
<evidence type="ECO:0000313" key="2">
    <source>
        <dbReference type="EMBL" id="CDH93333.1"/>
    </source>
</evidence>
<dbReference type="AlphaFoldDB" id="U4PRX0"/>
<dbReference type="CTD" id="183630"/>
<keyword evidence="1" id="KW-0472">Membrane</keyword>
<proteinExistence type="predicted"/>
<protein>
    <submittedName>
        <fullName evidence="2">Ovule protein</fullName>
    </submittedName>
</protein>
<feature type="transmembrane region" description="Helical" evidence="1">
    <location>
        <begin position="54"/>
        <end position="80"/>
    </location>
</feature>
<evidence type="ECO:0000313" key="3">
    <source>
        <dbReference type="Proteomes" id="UP000001940"/>
    </source>
</evidence>
<accession>U4PRX0</accession>
<dbReference type="PaxDb" id="6239-C50A2.3b"/>
<evidence type="ECO:0000256" key="1">
    <source>
        <dbReference type="SAM" id="Phobius"/>
    </source>
</evidence>
<dbReference type="FunCoup" id="U4PRX0">
    <property type="interactions" value="1501"/>
</dbReference>
<dbReference type="KEGG" id="cel:CELE_C50A2.3"/>
<dbReference type="Bgee" id="WBGene00016797">
    <property type="expression patterns" value="Expressed in adult organism and 2 other cell types or tissues"/>
</dbReference>
<dbReference type="EMBL" id="BX284604">
    <property type="protein sequence ID" value="CDH93333.1"/>
    <property type="molecule type" value="Genomic_DNA"/>
</dbReference>